<feature type="compositionally biased region" description="Polar residues" evidence="1">
    <location>
        <begin position="1"/>
        <end position="12"/>
    </location>
</feature>
<feature type="region of interest" description="Disordered" evidence="1">
    <location>
        <begin position="1"/>
        <end position="33"/>
    </location>
</feature>
<evidence type="ECO:0000313" key="2">
    <source>
        <dbReference type="EMBL" id="CAI6357803.1"/>
    </source>
</evidence>
<dbReference type="EMBL" id="CARXXK010000002">
    <property type="protein sequence ID" value="CAI6357803.1"/>
    <property type="molecule type" value="Genomic_DNA"/>
</dbReference>
<evidence type="ECO:0000256" key="1">
    <source>
        <dbReference type="SAM" id="MobiDB-lite"/>
    </source>
</evidence>
<proteinExistence type="predicted"/>
<dbReference type="AlphaFoldDB" id="A0AAV0WPR1"/>
<comment type="caution">
    <text evidence="2">The sequence shown here is derived from an EMBL/GenBank/DDBJ whole genome shotgun (WGS) entry which is preliminary data.</text>
</comment>
<protein>
    <submittedName>
        <fullName evidence="2">Uncharacterized protein</fullName>
    </submittedName>
</protein>
<evidence type="ECO:0000313" key="3">
    <source>
        <dbReference type="Proteomes" id="UP001160148"/>
    </source>
</evidence>
<reference evidence="2 3" key="1">
    <citation type="submission" date="2023-01" db="EMBL/GenBank/DDBJ databases">
        <authorList>
            <person name="Whitehead M."/>
        </authorList>
    </citation>
    <scope>NUCLEOTIDE SEQUENCE [LARGE SCALE GENOMIC DNA]</scope>
</reference>
<dbReference type="Proteomes" id="UP001160148">
    <property type="component" value="Unassembled WGS sequence"/>
</dbReference>
<keyword evidence="3" id="KW-1185">Reference proteome</keyword>
<gene>
    <name evidence="2" type="ORF">MEUPH1_LOCUS13392</name>
</gene>
<organism evidence="2 3">
    <name type="scientific">Macrosiphum euphorbiae</name>
    <name type="common">potato aphid</name>
    <dbReference type="NCBI Taxonomy" id="13131"/>
    <lineage>
        <taxon>Eukaryota</taxon>
        <taxon>Metazoa</taxon>
        <taxon>Ecdysozoa</taxon>
        <taxon>Arthropoda</taxon>
        <taxon>Hexapoda</taxon>
        <taxon>Insecta</taxon>
        <taxon>Pterygota</taxon>
        <taxon>Neoptera</taxon>
        <taxon>Paraneoptera</taxon>
        <taxon>Hemiptera</taxon>
        <taxon>Sternorrhyncha</taxon>
        <taxon>Aphidomorpha</taxon>
        <taxon>Aphidoidea</taxon>
        <taxon>Aphididae</taxon>
        <taxon>Macrosiphini</taxon>
        <taxon>Macrosiphum</taxon>
    </lineage>
</organism>
<name>A0AAV0WPR1_9HEMI</name>
<accession>A0AAV0WPR1</accession>
<sequence length="85" mass="8929">MDNRAKNTTSSPPHYRVKAAADGGKASSPAPPPHSTVVLHDLSTIVAGVYVRNVLITVVVPVLCAAQYDIGSQFSAVMVDDVLKL</sequence>